<dbReference type="PROSITE" id="PS51507">
    <property type="entry name" value="IRF_2"/>
    <property type="match status" value="2"/>
</dbReference>
<dbReference type="SUPFAM" id="SSF46785">
    <property type="entry name" value="Winged helix' DNA-binding domain"/>
    <property type="match status" value="2"/>
</dbReference>
<feature type="compositionally biased region" description="Polar residues" evidence="9">
    <location>
        <begin position="156"/>
        <end position="168"/>
    </location>
</feature>
<organism evidence="11 12">
    <name type="scientific">Marmota monax</name>
    <name type="common">Woodchuck</name>
    <dbReference type="NCBI Taxonomy" id="9995"/>
    <lineage>
        <taxon>Eukaryota</taxon>
        <taxon>Metazoa</taxon>
        <taxon>Chordata</taxon>
        <taxon>Craniata</taxon>
        <taxon>Vertebrata</taxon>
        <taxon>Euteleostomi</taxon>
        <taxon>Mammalia</taxon>
        <taxon>Eutheria</taxon>
        <taxon>Euarchontoglires</taxon>
        <taxon>Glires</taxon>
        <taxon>Rodentia</taxon>
        <taxon>Sciuromorpha</taxon>
        <taxon>Sciuridae</taxon>
        <taxon>Xerinae</taxon>
        <taxon>Marmotini</taxon>
        <taxon>Marmota</taxon>
    </lineage>
</organism>
<dbReference type="Gene3D" id="1.10.10.10">
    <property type="entry name" value="Winged helix-like DNA-binding domain superfamily/Winged helix DNA-binding domain"/>
    <property type="match status" value="2"/>
</dbReference>
<dbReference type="SUPFAM" id="SSF49879">
    <property type="entry name" value="SMAD/FHA domain"/>
    <property type="match status" value="1"/>
</dbReference>
<keyword evidence="8" id="KW-0539">Nucleus</keyword>
<dbReference type="GO" id="GO:0000978">
    <property type="term" value="F:RNA polymerase II cis-regulatory region sequence-specific DNA binding"/>
    <property type="evidence" value="ECO:0007669"/>
    <property type="project" value="TreeGrafter"/>
</dbReference>
<feature type="compositionally biased region" description="Polar residues" evidence="9">
    <location>
        <begin position="293"/>
        <end position="305"/>
    </location>
</feature>
<evidence type="ECO:0000256" key="9">
    <source>
        <dbReference type="SAM" id="MobiDB-lite"/>
    </source>
</evidence>
<dbReference type="Proteomes" id="UP000335636">
    <property type="component" value="Unassembled WGS sequence"/>
</dbReference>
<accession>A0A5E4BZ73</accession>
<dbReference type="InterPro" id="IPR008984">
    <property type="entry name" value="SMAD_FHA_dom_sf"/>
</dbReference>
<evidence type="ECO:0000256" key="7">
    <source>
        <dbReference type="ARBA" id="ARBA00023163"/>
    </source>
</evidence>
<keyword evidence="7" id="KW-0804">Transcription</keyword>
<dbReference type="GO" id="GO:0045944">
    <property type="term" value="P:positive regulation of transcription by RNA polymerase II"/>
    <property type="evidence" value="ECO:0007669"/>
    <property type="project" value="UniProtKB-ARBA"/>
</dbReference>
<feature type="region of interest" description="Disordered" evidence="9">
    <location>
        <begin position="291"/>
        <end position="332"/>
    </location>
</feature>
<keyword evidence="4" id="KW-0832">Ubl conjugation</keyword>
<dbReference type="PROSITE" id="PS00601">
    <property type="entry name" value="IRF_1"/>
    <property type="match status" value="1"/>
</dbReference>
<evidence type="ECO:0000256" key="6">
    <source>
        <dbReference type="ARBA" id="ARBA00023125"/>
    </source>
</evidence>
<evidence type="ECO:0000313" key="12">
    <source>
        <dbReference type="Proteomes" id="UP000335636"/>
    </source>
</evidence>
<dbReference type="SMART" id="SM00348">
    <property type="entry name" value="IRF"/>
    <property type="match status" value="2"/>
</dbReference>
<dbReference type="EMBL" id="CABDUW010000771">
    <property type="protein sequence ID" value="VTJ74924.1"/>
    <property type="molecule type" value="Genomic_DNA"/>
</dbReference>
<evidence type="ECO:0000256" key="4">
    <source>
        <dbReference type="ARBA" id="ARBA00022843"/>
    </source>
</evidence>
<dbReference type="InterPro" id="IPR019817">
    <property type="entry name" value="Interferon_reg_fac_CS"/>
</dbReference>
<reference evidence="11" key="1">
    <citation type="submission" date="2019-04" db="EMBL/GenBank/DDBJ databases">
        <authorList>
            <person name="Alioto T."/>
            <person name="Alioto T."/>
        </authorList>
    </citation>
    <scope>NUCLEOTIDE SEQUENCE [LARGE SCALE GENOMIC DNA]</scope>
</reference>
<feature type="compositionally biased region" description="Acidic residues" evidence="9">
    <location>
        <begin position="174"/>
        <end position="188"/>
    </location>
</feature>
<dbReference type="InterPro" id="IPR036388">
    <property type="entry name" value="WH-like_DNA-bd_sf"/>
</dbReference>
<proteinExistence type="predicted"/>
<feature type="compositionally biased region" description="Acidic residues" evidence="9">
    <location>
        <begin position="311"/>
        <end position="325"/>
    </location>
</feature>
<gene>
    <name evidence="11" type="ORF">MONAX_5E037101</name>
</gene>
<feature type="domain" description="IRF tryptophan pentad repeat" evidence="10">
    <location>
        <begin position="44"/>
        <end position="152"/>
    </location>
</feature>
<evidence type="ECO:0000256" key="8">
    <source>
        <dbReference type="ARBA" id="ARBA00023242"/>
    </source>
</evidence>
<dbReference type="PRINTS" id="PR00267">
    <property type="entry name" value="INTFRNREGFCT"/>
</dbReference>
<sequence>MEFAVNGIRCRCSWPPPTHLTVGSRQESLGDCLLTHIMALHPRRVRLKPWLVAQVDSGLYPGLIWLHRDSKRFQIPWKHATRHSPQQEEENTIFKAWAVETGKYQEGIDDPDPAKWKAQLRCALNKSREFNLMYDGTKEVPMNPVKIYQVCDIPQPQGSITNPGSTGSAPWDEKDNDVDEDDEEDELDQSQHHVPIQDTFPFLNINGQWTGGWASADNIFMNCRQTVPSVPLAWAVETGKYQEGIDDPDPAKWKAQLRCALNKSREFNLMYDGTKEVPMNPVKIYQVCDIPQPQGSITNPGSTGSAPWDEKDNDVDEDDEEDELDQSQHHVPIQDTFPFLNINGSPMAPASVGNCSVGNCSPEAVWPKTEPLEMEVPQAPIQPFYSSPELWISSLPMTDLDIKFQYRGKEYGQTMTVSNPQGCRLFYGDLGPMPDQEELFGPVSLEQVKFPGPEHITNERQKLFTSKLLDVMDRGLILEVSGHAIYAIRLCQCKVYWSGPCAPSLVAPNLIERQKKVKLFCLETFLSDLIAHQKGQIEKQPPFEIYLCFGEEWPDGKPLERKLILVQVIPVVARMIYEMFSGDFTRSFDSGSVRLQISTPDIKDNIVAQLKQLYRILQTQESWQPMQPTPNMQLPPALPSQ</sequence>
<dbReference type="FunFam" id="1.10.10.10:FF:000093">
    <property type="entry name" value="Putative interferon regulatory factor 6"/>
    <property type="match status" value="1"/>
</dbReference>
<dbReference type="Gene3D" id="2.60.200.10">
    <property type="match status" value="1"/>
</dbReference>
<evidence type="ECO:0000313" key="11">
    <source>
        <dbReference type="EMBL" id="VTJ74924.1"/>
    </source>
</evidence>
<evidence type="ECO:0000256" key="1">
    <source>
        <dbReference type="ARBA" id="ARBA00004123"/>
    </source>
</evidence>
<dbReference type="InterPro" id="IPR019471">
    <property type="entry name" value="Interferon_reg_factor-3"/>
</dbReference>
<evidence type="ECO:0000256" key="2">
    <source>
        <dbReference type="ARBA" id="ARBA00004496"/>
    </source>
</evidence>
<dbReference type="GO" id="GO:0000981">
    <property type="term" value="F:DNA-binding transcription factor activity, RNA polymerase II-specific"/>
    <property type="evidence" value="ECO:0007669"/>
    <property type="project" value="TreeGrafter"/>
</dbReference>
<dbReference type="GO" id="GO:0002376">
    <property type="term" value="P:immune system process"/>
    <property type="evidence" value="ECO:0007669"/>
    <property type="project" value="TreeGrafter"/>
</dbReference>
<comment type="subcellular location">
    <subcellularLocation>
        <location evidence="2">Cytoplasm</location>
    </subcellularLocation>
    <subcellularLocation>
        <location evidence="1">Nucleus</location>
    </subcellularLocation>
</comment>
<name>A0A5E4BZ73_MARMO</name>
<dbReference type="PANTHER" id="PTHR11949">
    <property type="entry name" value="INTERFERON REGULATORY FACTOR"/>
    <property type="match status" value="1"/>
</dbReference>
<evidence type="ECO:0000259" key="10">
    <source>
        <dbReference type="PROSITE" id="PS51507"/>
    </source>
</evidence>
<dbReference type="Pfam" id="PF00605">
    <property type="entry name" value="IRF"/>
    <property type="match status" value="2"/>
</dbReference>
<protein>
    <recommendedName>
        <fullName evidence="10">IRF tryptophan pentad repeat domain-containing protein</fullName>
    </recommendedName>
</protein>
<evidence type="ECO:0000256" key="3">
    <source>
        <dbReference type="ARBA" id="ARBA00022490"/>
    </source>
</evidence>
<evidence type="ECO:0000256" key="5">
    <source>
        <dbReference type="ARBA" id="ARBA00023015"/>
    </source>
</evidence>
<keyword evidence="12" id="KW-1185">Reference proteome</keyword>
<keyword evidence="6" id="KW-0238">DNA-binding</keyword>
<dbReference type="GO" id="GO:0005737">
    <property type="term" value="C:cytoplasm"/>
    <property type="evidence" value="ECO:0007669"/>
    <property type="project" value="UniProtKB-SubCell"/>
</dbReference>
<dbReference type="PANTHER" id="PTHR11949:SF9">
    <property type="entry name" value="INTERFERON REGULATORY FACTOR 6"/>
    <property type="match status" value="1"/>
</dbReference>
<keyword evidence="5" id="KW-0805">Transcription regulation</keyword>
<dbReference type="CDD" id="cd00103">
    <property type="entry name" value="IRF"/>
    <property type="match status" value="1"/>
</dbReference>
<keyword evidence="3" id="KW-0963">Cytoplasm</keyword>
<dbReference type="AlphaFoldDB" id="A0A5E4BZ73"/>
<feature type="domain" description="IRF tryptophan pentad repeat" evidence="10">
    <location>
        <begin position="193"/>
        <end position="289"/>
    </location>
</feature>
<dbReference type="InterPro" id="IPR036390">
    <property type="entry name" value="WH_DNA-bd_sf"/>
</dbReference>
<dbReference type="GO" id="GO:0005634">
    <property type="term" value="C:nucleus"/>
    <property type="evidence" value="ECO:0007669"/>
    <property type="project" value="UniProtKB-SubCell"/>
</dbReference>
<feature type="region of interest" description="Disordered" evidence="9">
    <location>
        <begin position="154"/>
        <end position="193"/>
    </location>
</feature>
<dbReference type="InterPro" id="IPR017855">
    <property type="entry name" value="SMAD-like_dom_sf"/>
</dbReference>
<comment type="caution">
    <text evidence="11">The sequence shown here is derived from an EMBL/GenBank/DDBJ whole genome shotgun (WGS) entry which is preliminary data.</text>
</comment>
<dbReference type="Pfam" id="PF10401">
    <property type="entry name" value="IRF-3"/>
    <property type="match status" value="1"/>
</dbReference>
<dbReference type="FunFam" id="2.60.200.10:FF:000003">
    <property type="entry name" value="Interferon regulatory factor 5"/>
    <property type="match status" value="1"/>
</dbReference>
<dbReference type="InterPro" id="IPR001346">
    <property type="entry name" value="Interferon_reg_fact_DNA-bd_dom"/>
</dbReference>
<dbReference type="SMART" id="SM01243">
    <property type="entry name" value="IRF-3"/>
    <property type="match status" value="1"/>
</dbReference>